<dbReference type="EMBL" id="LXQA010617126">
    <property type="protein sequence ID" value="MCI62335.1"/>
    <property type="molecule type" value="Genomic_DNA"/>
</dbReference>
<feature type="compositionally biased region" description="Basic and acidic residues" evidence="1">
    <location>
        <begin position="1"/>
        <end position="13"/>
    </location>
</feature>
<proteinExistence type="predicted"/>
<keyword evidence="3" id="KW-1185">Reference proteome</keyword>
<feature type="compositionally biased region" description="Acidic residues" evidence="1">
    <location>
        <begin position="14"/>
        <end position="28"/>
    </location>
</feature>
<comment type="caution">
    <text evidence="2">The sequence shown here is derived from an EMBL/GenBank/DDBJ whole genome shotgun (WGS) entry which is preliminary data.</text>
</comment>
<feature type="region of interest" description="Disordered" evidence="1">
    <location>
        <begin position="1"/>
        <end position="69"/>
    </location>
</feature>
<accession>A0A392TR58</accession>
<reference evidence="2 3" key="1">
    <citation type="journal article" date="2018" name="Front. Plant Sci.">
        <title>Red Clover (Trifolium pratense) and Zigzag Clover (T. medium) - A Picture of Genomic Similarities and Differences.</title>
        <authorList>
            <person name="Dluhosova J."/>
            <person name="Istvanek J."/>
            <person name="Nedelnik J."/>
            <person name="Repkova J."/>
        </authorList>
    </citation>
    <scope>NUCLEOTIDE SEQUENCE [LARGE SCALE GENOMIC DNA]</scope>
    <source>
        <strain evidence="3">cv. 10/8</strain>
        <tissue evidence="2">Leaf</tissue>
    </source>
</reference>
<evidence type="ECO:0000313" key="3">
    <source>
        <dbReference type="Proteomes" id="UP000265520"/>
    </source>
</evidence>
<feature type="compositionally biased region" description="Basic and acidic residues" evidence="1">
    <location>
        <begin position="29"/>
        <end position="40"/>
    </location>
</feature>
<evidence type="ECO:0000256" key="1">
    <source>
        <dbReference type="SAM" id="MobiDB-lite"/>
    </source>
</evidence>
<feature type="non-terminal residue" evidence="2">
    <location>
        <position position="69"/>
    </location>
</feature>
<sequence>MREEKNEEEKVYESECEVDEEVENEIEGEVEKDKIVEKKSRNGKQPLVGDPKSQVLSPYAKVPYPRRKK</sequence>
<evidence type="ECO:0000313" key="2">
    <source>
        <dbReference type="EMBL" id="MCI62335.1"/>
    </source>
</evidence>
<organism evidence="2 3">
    <name type="scientific">Trifolium medium</name>
    <dbReference type="NCBI Taxonomy" id="97028"/>
    <lineage>
        <taxon>Eukaryota</taxon>
        <taxon>Viridiplantae</taxon>
        <taxon>Streptophyta</taxon>
        <taxon>Embryophyta</taxon>
        <taxon>Tracheophyta</taxon>
        <taxon>Spermatophyta</taxon>
        <taxon>Magnoliopsida</taxon>
        <taxon>eudicotyledons</taxon>
        <taxon>Gunneridae</taxon>
        <taxon>Pentapetalae</taxon>
        <taxon>rosids</taxon>
        <taxon>fabids</taxon>
        <taxon>Fabales</taxon>
        <taxon>Fabaceae</taxon>
        <taxon>Papilionoideae</taxon>
        <taxon>50 kb inversion clade</taxon>
        <taxon>NPAAA clade</taxon>
        <taxon>Hologalegina</taxon>
        <taxon>IRL clade</taxon>
        <taxon>Trifolieae</taxon>
        <taxon>Trifolium</taxon>
    </lineage>
</organism>
<name>A0A392TR58_9FABA</name>
<dbReference type="Proteomes" id="UP000265520">
    <property type="component" value="Unassembled WGS sequence"/>
</dbReference>
<protein>
    <submittedName>
        <fullName evidence="2">Uncharacterized protein</fullName>
    </submittedName>
</protein>
<dbReference type="AlphaFoldDB" id="A0A392TR58"/>